<dbReference type="InterPro" id="IPR014001">
    <property type="entry name" value="Helicase_ATP-bd"/>
</dbReference>
<dbReference type="VEuPathDB" id="AmoebaDB:FDP41_008248"/>
<dbReference type="Gene3D" id="3.40.50.300">
    <property type="entry name" value="P-loop containing nucleotide triphosphate hydrolases"/>
    <property type="match status" value="2"/>
</dbReference>
<dbReference type="Pfam" id="PF00270">
    <property type="entry name" value="DEAD"/>
    <property type="match status" value="1"/>
</dbReference>
<name>A0A6A5BHM9_NAEFO</name>
<dbReference type="PANTHER" id="PTHR13710">
    <property type="entry name" value="DNA HELICASE RECQ FAMILY MEMBER"/>
    <property type="match status" value="1"/>
</dbReference>
<feature type="region of interest" description="Disordered" evidence="9">
    <location>
        <begin position="703"/>
        <end position="732"/>
    </location>
</feature>
<dbReference type="GO" id="GO:0003676">
    <property type="term" value="F:nucleic acid binding"/>
    <property type="evidence" value="ECO:0007669"/>
    <property type="project" value="InterPro"/>
</dbReference>
<dbReference type="PROSITE" id="PS51194">
    <property type="entry name" value="HELICASE_CTER"/>
    <property type="match status" value="1"/>
</dbReference>
<dbReference type="SMART" id="SM00490">
    <property type="entry name" value="HELICc"/>
    <property type="match status" value="1"/>
</dbReference>
<feature type="compositionally biased region" description="Basic residues" evidence="9">
    <location>
        <begin position="1"/>
        <end position="13"/>
    </location>
</feature>
<dbReference type="RefSeq" id="XP_044558257.1">
    <property type="nucleotide sequence ID" value="XM_044712081.1"/>
</dbReference>
<dbReference type="NCBIfam" id="TIGR00614">
    <property type="entry name" value="recQ_fam"/>
    <property type="match status" value="1"/>
</dbReference>
<dbReference type="GO" id="GO:0005634">
    <property type="term" value="C:nucleus"/>
    <property type="evidence" value="ECO:0007669"/>
    <property type="project" value="UniProtKB-SubCell"/>
</dbReference>
<feature type="region of interest" description="Disordered" evidence="9">
    <location>
        <begin position="770"/>
        <end position="856"/>
    </location>
</feature>
<evidence type="ECO:0000256" key="6">
    <source>
        <dbReference type="ARBA" id="ARBA00034617"/>
    </source>
</evidence>
<keyword evidence="3 7" id="KW-0378">Hydrolase</keyword>
<dbReference type="GO" id="GO:0005737">
    <property type="term" value="C:cytoplasm"/>
    <property type="evidence" value="ECO:0007669"/>
    <property type="project" value="TreeGrafter"/>
</dbReference>
<feature type="compositionally biased region" description="Low complexity" evidence="9">
    <location>
        <begin position="599"/>
        <end position="617"/>
    </location>
</feature>
<feature type="compositionally biased region" description="Polar residues" evidence="9">
    <location>
        <begin position="823"/>
        <end position="832"/>
    </location>
</feature>
<reference evidence="12 13" key="1">
    <citation type="journal article" date="2019" name="Sci. Rep.">
        <title>Nanopore sequencing improves the draft genome of the human pathogenic amoeba Naegleria fowleri.</title>
        <authorList>
            <person name="Liechti N."/>
            <person name="Schurch N."/>
            <person name="Bruggmann R."/>
            <person name="Wittwer M."/>
        </authorList>
    </citation>
    <scope>NUCLEOTIDE SEQUENCE [LARGE SCALE GENOMIC DNA]</scope>
    <source>
        <strain evidence="12 13">ATCC 30894</strain>
    </source>
</reference>
<dbReference type="InterPro" id="IPR027417">
    <property type="entry name" value="P-loop_NTPase"/>
</dbReference>
<protein>
    <recommendedName>
        <fullName evidence="7">ATP-dependent DNA helicase</fullName>
        <ecNumber evidence="7">5.6.2.4</ecNumber>
    </recommendedName>
</protein>
<keyword evidence="2 7" id="KW-0547">Nucleotide-binding</keyword>
<feature type="compositionally biased region" description="Polar residues" evidence="9">
    <location>
        <begin position="563"/>
        <end position="592"/>
    </location>
</feature>
<dbReference type="EC" id="5.6.2.4" evidence="7"/>
<feature type="region of interest" description="Disordered" evidence="9">
    <location>
        <begin position="563"/>
        <end position="619"/>
    </location>
</feature>
<dbReference type="VEuPathDB" id="AmoebaDB:NfTy_091070"/>
<dbReference type="GO" id="GO:0016787">
    <property type="term" value="F:hydrolase activity"/>
    <property type="evidence" value="ECO:0007669"/>
    <property type="project" value="UniProtKB-KW"/>
</dbReference>
<evidence type="ECO:0000256" key="3">
    <source>
        <dbReference type="ARBA" id="ARBA00022801"/>
    </source>
</evidence>
<evidence type="ECO:0000256" key="4">
    <source>
        <dbReference type="ARBA" id="ARBA00022806"/>
    </source>
</evidence>
<dbReference type="SUPFAM" id="SSF52540">
    <property type="entry name" value="P-loop containing nucleoside triphosphate hydrolases"/>
    <property type="match status" value="1"/>
</dbReference>
<comment type="similarity">
    <text evidence="1 7">Belongs to the helicase family. RecQ subfamily.</text>
</comment>
<dbReference type="PANTHER" id="PTHR13710:SF155">
    <property type="entry name" value="ATP-DEPENDENT DNA HELICASE Q-LIKE 3"/>
    <property type="match status" value="1"/>
</dbReference>
<dbReference type="GO" id="GO:0000724">
    <property type="term" value="P:double-strand break repair via homologous recombination"/>
    <property type="evidence" value="ECO:0007669"/>
    <property type="project" value="TreeGrafter"/>
</dbReference>
<evidence type="ECO:0000256" key="7">
    <source>
        <dbReference type="RuleBase" id="RU364117"/>
    </source>
</evidence>
<keyword evidence="13" id="KW-1185">Reference proteome</keyword>
<dbReference type="GO" id="GO:0043138">
    <property type="term" value="F:3'-5' DNA helicase activity"/>
    <property type="evidence" value="ECO:0007669"/>
    <property type="project" value="UniProtKB-EC"/>
</dbReference>
<evidence type="ECO:0000256" key="1">
    <source>
        <dbReference type="ARBA" id="ARBA00005446"/>
    </source>
</evidence>
<evidence type="ECO:0000256" key="9">
    <source>
        <dbReference type="SAM" id="MobiDB-lite"/>
    </source>
</evidence>
<dbReference type="Pfam" id="PF00271">
    <property type="entry name" value="Helicase_C"/>
    <property type="match status" value="1"/>
</dbReference>
<dbReference type="GO" id="GO:0009378">
    <property type="term" value="F:four-way junction helicase activity"/>
    <property type="evidence" value="ECO:0007669"/>
    <property type="project" value="TreeGrafter"/>
</dbReference>
<dbReference type="EMBL" id="VFQX01000060">
    <property type="protein sequence ID" value="KAF0973544.1"/>
    <property type="molecule type" value="Genomic_DNA"/>
</dbReference>
<feature type="region of interest" description="Disordered" evidence="9">
    <location>
        <begin position="1"/>
        <end position="56"/>
    </location>
</feature>
<sequence length="856" mass="95282">MKKTSSSGGHKKASSSGGTSSLQQTKLSFKKKTTLQNSNINEETERKNAIINISDDEDTMVEASCSDDDILNFGLEKYSMKKQTSDNSERSSNNQSSQSSVNTPSQSSSCASLSQPSKFFKPLKFSQVRSSQKSEQDITVDWSSDESITEAMLLALKTKFKLDEFRPNQFEIIFNLLKNRQDTLAVLPTGAGKSLTYQLPAVILPGVTLVVSPLIALMHNQVQALENLNIKANFWNSSQKKSEITKIQHDMEGGSPKYKIIYVTPELLTSNQNFQALMRLLASRDQLSLIAIDECHTINSWSDFRKSFRQLGNLKTSFPQVPTIALTATATDKVRTDIVQCLQLRNPKCFITSFNRPNISYEIRYKDIIKDPYADLNNFLKSRIGECGIIYCRTKQQVEELVSQLSNEKGDGDQPLFTVKPYHAGVKLSERKTILNDWLKGTTKIIVATIAFGMGIDKKDVRFVVHFALPKSLEGFYQESGRAGRDGKKSVSLLYHCSREKSSISFLISRDTKLGEERMQEVEQAFNKVCELCETGCCRRKFILEYFGESYDPLKPRALTTVQSPVKQKTANSTTIKKPLKFSSTDSRTGIPSTPPRNVVSSASSSSVITSSSTTNSDQDIEVQQIKGVEYVDKCCDYCANPKKKLEEITNATYTYPSTGSRSGLGTRMADDFIMFASAYGDDLIEEYNSDDLDEFDGSEMEAARREQSDRDRYRKQMGITNNSLITKNSKSTTGGIFKSAAEIQQEKRKRMEDSIEDVLDALEREEIRERKFSKSSSAPRHSSLLPSSSSRGSSNGGSRVSSSSALSSSTTSLNSGFAKASSLVTTSNSGYRSAEMASRQKTKSKGNLERFLTKK</sequence>
<feature type="coiled-coil region" evidence="8">
    <location>
        <begin position="742"/>
        <end position="769"/>
    </location>
</feature>
<feature type="domain" description="Helicase C-terminal" evidence="11">
    <location>
        <begin position="375"/>
        <end position="530"/>
    </location>
</feature>
<feature type="compositionally biased region" description="Basic and acidic residues" evidence="9">
    <location>
        <begin position="703"/>
        <end position="715"/>
    </location>
</feature>
<dbReference type="GO" id="GO:0005524">
    <property type="term" value="F:ATP binding"/>
    <property type="evidence" value="ECO:0007669"/>
    <property type="project" value="UniProtKB-KW"/>
</dbReference>
<dbReference type="InterPro" id="IPR032284">
    <property type="entry name" value="RecQ_Zn-bd"/>
</dbReference>
<dbReference type="InterPro" id="IPR004589">
    <property type="entry name" value="DNA_helicase_ATP-dep_RecQ"/>
</dbReference>
<dbReference type="GO" id="GO:0005694">
    <property type="term" value="C:chromosome"/>
    <property type="evidence" value="ECO:0007669"/>
    <property type="project" value="TreeGrafter"/>
</dbReference>
<evidence type="ECO:0000256" key="5">
    <source>
        <dbReference type="ARBA" id="ARBA00022840"/>
    </source>
</evidence>
<feature type="compositionally biased region" description="Low complexity" evidence="9">
    <location>
        <begin position="775"/>
        <end position="817"/>
    </location>
</feature>
<dbReference type="InterPro" id="IPR011545">
    <property type="entry name" value="DEAD/DEAH_box_helicase_dom"/>
</dbReference>
<dbReference type="Pfam" id="PF16124">
    <property type="entry name" value="RecQ_Zn_bind"/>
    <property type="match status" value="1"/>
</dbReference>
<evidence type="ECO:0000313" key="13">
    <source>
        <dbReference type="Proteomes" id="UP000444721"/>
    </source>
</evidence>
<keyword evidence="7" id="KW-0539">Nucleus</keyword>
<feature type="compositionally biased region" description="Low complexity" evidence="9">
    <location>
        <begin position="90"/>
        <end position="114"/>
    </location>
</feature>
<evidence type="ECO:0000256" key="2">
    <source>
        <dbReference type="ARBA" id="ARBA00022741"/>
    </source>
</evidence>
<dbReference type="Proteomes" id="UP000444721">
    <property type="component" value="Unassembled WGS sequence"/>
</dbReference>
<dbReference type="SMART" id="SM00487">
    <property type="entry name" value="DEXDc"/>
    <property type="match status" value="1"/>
</dbReference>
<dbReference type="GeneID" id="68115466"/>
<dbReference type="PROSITE" id="PS51192">
    <property type="entry name" value="HELICASE_ATP_BIND_1"/>
    <property type="match status" value="1"/>
</dbReference>
<comment type="catalytic activity">
    <reaction evidence="6 7">
        <text>Couples ATP hydrolysis with the unwinding of duplex DNA by translocating in the 3'-5' direction.</text>
        <dbReference type="EC" id="5.6.2.4"/>
    </reaction>
</comment>
<feature type="compositionally biased region" description="Basic and acidic residues" evidence="9">
    <location>
        <begin position="847"/>
        <end position="856"/>
    </location>
</feature>
<keyword evidence="4 7" id="KW-0347">Helicase</keyword>
<dbReference type="AlphaFoldDB" id="A0A6A5BHM9"/>
<keyword evidence="5 7" id="KW-0067">ATP-binding</keyword>
<evidence type="ECO:0000313" key="12">
    <source>
        <dbReference type="EMBL" id="KAF0973544.1"/>
    </source>
</evidence>
<evidence type="ECO:0000259" key="11">
    <source>
        <dbReference type="PROSITE" id="PS51194"/>
    </source>
</evidence>
<evidence type="ECO:0000256" key="8">
    <source>
        <dbReference type="SAM" id="Coils"/>
    </source>
</evidence>
<comment type="subcellular location">
    <subcellularLocation>
        <location evidence="7">Nucleus</location>
    </subcellularLocation>
</comment>
<dbReference type="OrthoDB" id="10261556at2759"/>
<keyword evidence="8" id="KW-0175">Coiled coil</keyword>
<feature type="domain" description="Helicase ATP-binding" evidence="10">
    <location>
        <begin position="174"/>
        <end position="348"/>
    </location>
</feature>
<organism evidence="12 13">
    <name type="scientific">Naegleria fowleri</name>
    <name type="common">Brain eating amoeba</name>
    <dbReference type="NCBI Taxonomy" id="5763"/>
    <lineage>
        <taxon>Eukaryota</taxon>
        <taxon>Discoba</taxon>
        <taxon>Heterolobosea</taxon>
        <taxon>Tetramitia</taxon>
        <taxon>Eutetramitia</taxon>
        <taxon>Vahlkampfiidae</taxon>
        <taxon>Naegleria</taxon>
    </lineage>
</organism>
<proteinExistence type="inferred from homology"/>
<feature type="region of interest" description="Disordered" evidence="9">
    <location>
        <begin position="81"/>
        <end position="114"/>
    </location>
</feature>
<gene>
    <name evidence="12" type="ORF">FDP41_008248</name>
</gene>
<dbReference type="CDD" id="cd17920">
    <property type="entry name" value="DEXHc_RecQ"/>
    <property type="match status" value="1"/>
</dbReference>
<evidence type="ECO:0000259" key="10">
    <source>
        <dbReference type="PROSITE" id="PS51192"/>
    </source>
</evidence>
<dbReference type="InterPro" id="IPR001650">
    <property type="entry name" value="Helicase_C-like"/>
</dbReference>
<dbReference type="FunFam" id="3.40.50.300:FF:001389">
    <property type="entry name" value="ATP-dependent DNA helicase RecQ"/>
    <property type="match status" value="1"/>
</dbReference>
<comment type="caution">
    <text evidence="12">The sequence shown here is derived from an EMBL/GenBank/DDBJ whole genome shotgun (WGS) entry which is preliminary data.</text>
</comment>
<dbReference type="VEuPathDB" id="AmoebaDB:NF0002890"/>
<accession>A0A6A5BHM9</accession>
<comment type="catalytic activity">
    <reaction evidence="7">
        <text>ATP + H2O = ADP + phosphate + H(+)</text>
        <dbReference type="Rhea" id="RHEA:13065"/>
        <dbReference type="ChEBI" id="CHEBI:15377"/>
        <dbReference type="ChEBI" id="CHEBI:15378"/>
        <dbReference type="ChEBI" id="CHEBI:30616"/>
        <dbReference type="ChEBI" id="CHEBI:43474"/>
        <dbReference type="ChEBI" id="CHEBI:456216"/>
    </reaction>
</comment>
<feature type="compositionally biased region" description="Polar residues" evidence="9">
    <location>
        <begin position="719"/>
        <end position="732"/>
    </location>
</feature>